<dbReference type="AlphaFoldDB" id="A0A4R3MT91"/>
<evidence type="ECO:0000313" key="7">
    <source>
        <dbReference type="EMBL" id="TCT18947.1"/>
    </source>
</evidence>
<evidence type="ECO:0000313" key="8">
    <source>
        <dbReference type="Proteomes" id="UP000294650"/>
    </source>
</evidence>
<dbReference type="InterPro" id="IPR051309">
    <property type="entry name" value="ABCF_ATPase"/>
</dbReference>
<dbReference type="GO" id="GO:0005524">
    <property type="term" value="F:ATP binding"/>
    <property type="evidence" value="ECO:0007669"/>
    <property type="project" value="UniProtKB-KW"/>
</dbReference>
<dbReference type="InterPro" id="IPR017871">
    <property type="entry name" value="ABC_transporter-like_CS"/>
</dbReference>
<sequence length="644" mass="75040">MIVMQLNQITKFFGADLILSNIKLEVHNRDRIAIVGRNGAGKSTLLKIMAGELSHDDGEIYMPKDVTIGYLAQNTGLKSDLSIWDEMENVFARLKEMEEDLRKLEVKMGDPGLFQNQEAYEQLLKEYDEKQSLFKSAGGFQYEAKIKQVLNGLQFQDYDFDTPIRTLSGGQKTRLALGKLLLSKPDILILDEPTNHLDIETLNWLEQYLQSYDGAVIIVSHDRYFLDKTVTIVYEIAFQQSKKYTGNYSDYLRQKAKDYERDIKLYEKQQAEIKRLEEFIQKNIARDSTSKQAQSRRKQLEKMEKMDKPSLENRSAKFSFDIQRPSGNDVLKIRKLSFQYETDDDYIFQNVHLDLNRGDRVAIVGPNGIGKSTLLKTIVGQLKPSRGKLQYGTNVQIGYYDQEQTHLSMAKTVLNELWDEHPAMPEKDIRTVLGNFLFSGDDVLKPVSALSGGEKARLILAKLMLQKANFLVMDEPTNHLDLDSKEVLESALIDFPGTLLFVSHDRYFINRIAEKILELSDQGAKLYLGNYDYYLQKKQEEQEIQELNKKNDLPEQMETSTDYEQQKQEKRKLRKIRRQIEEVEREIESLEKAIAKCDEKMTDPELFHDYEALKKMNEEKENYQQQLDHFMQQWTELHEKMDDW</sequence>
<keyword evidence="1" id="KW-0677">Repeat</keyword>
<dbReference type="PROSITE" id="PS50893">
    <property type="entry name" value="ABC_TRANSPORTER_2"/>
    <property type="match status" value="2"/>
</dbReference>
<feature type="domain" description="ABC transporter" evidence="6">
    <location>
        <begin position="4"/>
        <end position="264"/>
    </location>
</feature>
<dbReference type="PANTHER" id="PTHR42855">
    <property type="entry name" value="ABC TRANSPORTER ATP-BINDING SUBUNIT"/>
    <property type="match status" value="1"/>
</dbReference>
<comment type="caution">
    <text evidence="7">The sequence shown here is derived from an EMBL/GenBank/DDBJ whole genome shotgun (WGS) entry which is preliminary data.</text>
</comment>
<dbReference type="InterPro" id="IPR032524">
    <property type="entry name" value="ABC_tran_C"/>
</dbReference>
<keyword evidence="2" id="KW-0547">Nucleotide-binding</keyword>
<dbReference type="OrthoDB" id="9760950at2"/>
<name>A0A4R3MT91_9BACI</name>
<evidence type="ECO:0000256" key="3">
    <source>
        <dbReference type="ARBA" id="ARBA00022840"/>
    </source>
</evidence>
<dbReference type="FunFam" id="3.40.50.300:FF:000309">
    <property type="entry name" value="ABC transporter ATP-binding protein"/>
    <property type="match status" value="1"/>
</dbReference>
<keyword evidence="3 7" id="KW-0067">ATP-binding</keyword>
<dbReference type="GO" id="GO:0016887">
    <property type="term" value="F:ATP hydrolysis activity"/>
    <property type="evidence" value="ECO:0007669"/>
    <property type="project" value="InterPro"/>
</dbReference>
<feature type="region of interest" description="Disordered" evidence="5">
    <location>
        <begin position="549"/>
        <end position="569"/>
    </location>
</feature>
<dbReference type="RefSeq" id="WP_132372609.1">
    <property type="nucleotide sequence ID" value="NZ_SMAN01000020.1"/>
</dbReference>
<dbReference type="InterPro" id="IPR032781">
    <property type="entry name" value="ABC_tran_Xtn"/>
</dbReference>
<dbReference type="InterPro" id="IPR003593">
    <property type="entry name" value="AAA+_ATPase"/>
</dbReference>
<dbReference type="Gene3D" id="1.10.287.380">
    <property type="entry name" value="Valyl-tRNA synthetase, C-terminal domain"/>
    <property type="match status" value="1"/>
</dbReference>
<dbReference type="SUPFAM" id="SSF52540">
    <property type="entry name" value="P-loop containing nucleoside triphosphate hydrolases"/>
    <property type="match status" value="2"/>
</dbReference>
<keyword evidence="8" id="KW-1185">Reference proteome</keyword>
<dbReference type="EMBL" id="SMAN01000020">
    <property type="protein sequence ID" value="TCT18947.1"/>
    <property type="molecule type" value="Genomic_DNA"/>
</dbReference>
<dbReference type="Pfam" id="PF00005">
    <property type="entry name" value="ABC_tran"/>
    <property type="match status" value="2"/>
</dbReference>
<keyword evidence="4" id="KW-0175">Coiled coil</keyword>
<feature type="coiled-coil region" evidence="4">
    <location>
        <begin position="249"/>
        <end position="276"/>
    </location>
</feature>
<dbReference type="PROSITE" id="PS00211">
    <property type="entry name" value="ABC_TRANSPORTER_1"/>
    <property type="match status" value="2"/>
</dbReference>
<dbReference type="InterPro" id="IPR003439">
    <property type="entry name" value="ABC_transporter-like_ATP-bd"/>
</dbReference>
<proteinExistence type="predicted"/>
<reference evidence="7 8" key="1">
    <citation type="submission" date="2019-03" db="EMBL/GenBank/DDBJ databases">
        <title>Genomic Encyclopedia of Type Strains, Phase IV (KMG-IV): sequencing the most valuable type-strain genomes for metagenomic binning, comparative biology and taxonomic classification.</title>
        <authorList>
            <person name="Goeker M."/>
        </authorList>
    </citation>
    <scope>NUCLEOTIDE SEQUENCE [LARGE SCALE GENOMIC DNA]</scope>
    <source>
        <strain evidence="7 8">DSM 25894</strain>
    </source>
</reference>
<evidence type="ECO:0000256" key="1">
    <source>
        <dbReference type="ARBA" id="ARBA00022737"/>
    </source>
</evidence>
<evidence type="ECO:0000259" key="6">
    <source>
        <dbReference type="PROSITE" id="PS50893"/>
    </source>
</evidence>
<accession>A0A4R3MT91</accession>
<feature type="domain" description="ABC transporter" evidence="6">
    <location>
        <begin position="331"/>
        <end position="547"/>
    </location>
</feature>
<dbReference type="GO" id="GO:0003677">
    <property type="term" value="F:DNA binding"/>
    <property type="evidence" value="ECO:0007669"/>
    <property type="project" value="InterPro"/>
</dbReference>
<dbReference type="Proteomes" id="UP000294650">
    <property type="component" value="Unassembled WGS sequence"/>
</dbReference>
<evidence type="ECO:0000256" key="5">
    <source>
        <dbReference type="SAM" id="MobiDB-lite"/>
    </source>
</evidence>
<dbReference type="PANTHER" id="PTHR42855:SF2">
    <property type="entry name" value="DRUG RESISTANCE ABC TRANSPORTER,ATP-BINDING PROTEIN"/>
    <property type="match status" value="1"/>
</dbReference>
<dbReference type="InterPro" id="IPR037118">
    <property type="entry name" value="Val-tRNA_synth_C_sf"/>
</dbReference>
<evidence type="ECO:0000256" key="2">
    <source>
        <dbReference type="ARBA" id="ARBA00022741"/>
    </source>
</evidence>
<dbReference type="FunFam" id="3.40.50.300:FF:000011">
    <property type="entry name" value="Putative ABC transporter ATP-binding component"/>
    <property type="match status" value="1"/>
</dbReference>
<feature type="region of interest" description="Disordered" evidence="5">
    <location>
        <begin position="287"/>
        <end position="306"/>
    </location>
</feature>
<dbReference type="InterPro" id="IPR027417">
    <property type="entry name" value="P-loop_NTPase"/>
</dbReference>
<dbReference type="Pfam" id="PF12848">
    <property type="entry name" value="ABC_tran_Xtn"/>
    <property type="match status" value="1"/>
</dbReference>
<dbReference type="CDD" id="cd03221">
    <property type="entry name" value="ABCF_EF-3"/>
    <property type="match status" value="2"/>
</dbReference>
<gene>
    <name evidence="7" type="ORF">EDD68_12055</name>
</gene>
<dbReference type="Gene3D" id="3.40.50.300">
    <property type="entry name" value="P-loop containing nucleotide triphosphate hydrolases"/>
    <property type="match status" value="2"/>
</dbReference>
<protein>
    <submittedName>
        <fullName evidence="7">ATP-binding cassette subfamily F protein 3</fullName>
    </submittedName>
</protein>
<dbReference type="SMART" id="SM00382">
    <property type="entry name" value="AAA"/>
    <property type="match status" value="2"/>
</dbReference>
<evidence type="ECO:0000256" key="4">
    <source>
        <dbReference type="SAM" id="Coils"/>
    </source>
</evidence>
<organism evidence="7 8">
    <name type="scientific">Melghiribacillus thermohalophilus</name>
    <dbReference type="NCBI Taxonomy" id="1324956"/>
    <lineage>
        <taxon>Bacteria</taxon>
        <taxon>Bacillati</taxon>
        <taxon>Bacillota</taxon>
        <taxon>Bacilli</taxon>
        <taxon>Bacillales</taxon>
        <taxon>Bacillaceae</taxon>
        <taxon>Melghiribacillus</taxon>
    </lineage>
</organism>
<dbReference type="Pfam" id="PF16326">
    <property type="entry name" value="ABC_tran_CTD"/>
    <property type="match status" value="1"/>
</dbReference>